<evidence type="ECO:0000313" key="2">
    <source>
        <dbReference type="EMBL" id="GIP17702.1"/>
    </source>
</evidence>
<keyword evidence="1" id="KW-0472">Membrane</keyword>
<proteinExistence type="predicted"/>
<keyword evidence="1" id="KW-0812">Transmembrane</keyword>
<organism evidence="2 3">
    <name type="scientific">Paenibacillus montaniterrae</name>
    <dbReference type="NCBI Taxonomy" id="429341"/>
    <lineage>
        <taxon>Bacteria</taxon>
        <taxon>Bacillati</taxon>
        <taxon>Bacillota</taxon>
        <taxon>Bacilli</taxon>
        <taxon>Bacillales</taxon>
        <taxon>Paenibacillaceae</taxon>
        <taxon>Paenibacillus</taxon>
    </lineage>
</organism>
<reference evidence="2" key="1">
    <citation type="submission" date="2021-03" db="EMBL/GenBank/DDBJ databases">
        <title>Antimicrobial resistance genes in bacteria isolated from Japanese honey, and their potential for conferring macrolide and lincosamide resistance in the American foulbrood pathogen Paenibacillus larvae.</title>
        <authorList>
            <person name="Okamoto M."/>
            <person name="Kumagai M."/>
            <person name="Kanamori H."/>
            <person name="Takamatsu D."/>
        </authorList>
    </citation>
    <scope>NUCLEOTIDE SEQUENCE</scope>
    <source>
        <strain evidence="2">J40TS1</strain>
    </source>
</reference>
<comment type="caution">
    <text evidence="2">The sequence shown here is derived from an EMBL/GenBank/DDBJ whole genome shotgun (WGS) entry which is preliminary data.</text>
</comment>
<name>A0A919YNG0_9BACL</name>
<feature type="transmembrane region" description="Helical" evidence="1">
    <location>
        <begin position="20"/>
        <end position="38"/>
    </location>
</feature>
<dbReference type="AlphaFoldDB" id="A0A919YNG0"/>
<evidence type="ECO:0000256" key="1">
    <source>
        <dbReference type="SAM" id="Phobius"/>
    </source>
</evidence>
<keyword evidence="3" id="KW-1185">Reference proteome</keyword>
<sequence length="41" mass="4676">MKFKHYFVIGSTEWRTTVKWSLIAGVVLGLMIGTSYLLNTL</sequence>
<gene>
    <name evidence="2" type="ORF">J40TS1_33440</name>
</gene>
<dbReference type="RefSeq" id="WP_281425615.1">
    <property type="nucleotide sequence ID" value="NZ_BOSE01000006.1"/>
</dbReference>
<dbReference type="EMBL" id="BOSE01000006">
    <property type="protein sequence ID" value="GIP17702.1"/>
    <property type="molecule type" value="Genomic_DNA"/>
</dbReference>
<keyword evidence="1" id="KW-1133">Transmembrane helix</keyword>
<evidence type="ECO:0000313" key="3">
    <source>
        <dbReference type="Proteomes" id="UP000683139"/>
    </source>
</evidence>
<protein>
    <submittedName>
        <fullName evidence="2">Uncharacterized protein</fullName>
    </submittedName>
</protein>
<dbReference type="Proteomes" id="UP000683139">
    <property type="component" value="Unassembled WGS sequence"/>
</dbReference>
<accession>A0A919YNG0</accession>